<feature type="repeat" description="TPR" evidence="1">
    <location>
        <begin position="100"/>
        <end position="133"/>
    </location>
</feature>
<accession>A0ABT3CR48</accession>
<dbReference type="Gene3D" id="1.25.40.10">
    <property type="entry name" value="Tetratricopeptide repeat domain"/>
    <property type="match status" value="8"/>
</dbReference>
<feature type="chain" id="PRO_5046585752" evidence="2">
    <location>
        <begin position="27"/>
        <end position="984"/>
    </location>
</feature>
<proteinExistence type="predicted"/>
<feature type="signal peptide" evidence="2">
    <location>
        <begin position="1"/>
        <end position="26"/>
    </location>
</feature>
<feature type="repeat" description="TPR" evidence="1">
    <location>
        <begin position="339"/>
        <end position="372"/>
    </location>
</feature>
<dbReference type="Pfam" id="PF13181">
    <property type="entry name" value="TPR_8"/>
    <property type="match status" value="2"/>
</dbReference>
<dbReference type="SUPFAM" id="SSF48452">
    <property type="entry name" value="TPR-like"/>
    <property type="match status" value="4"/>
</dbReference>
<evidence type="ECO:0000256" key="1">
    <source>
        <dbReference type="PROSITE-ProRule" id="PRU00339"/>
    </source>
</evidence>
<organism evidence="3 4">
    <name type="scientific">Reichenbachiella ulvae</name>
    <dbReference type="NCBI Taxonomy" id="2980104"/>
    <lineage>
        <taxon>Bacteria</taxon>
        <taxon>Pseudomonadati</taxon>
        <taxon>Bacteroidota</taxon>
        <taxon>Cytophagia</taxon>
        <taxon>Cytophagales</taxon>
        <taxon>Reichenbachiellaceae</taxon>
        <taxon>Reichenbachiella</taxon>
    </lineage>
</organism>
<evidence type="ECO:0000256" key="2">
    <source>
        <dbReference type="SAM" id="SignalP"/>
    </source>
</evidence>
<dbReference type="PROSITE" id="PS50005">
    <property type="entry name" value="TPR"/>
    <property type="match status" value="3"/>
</dbReference>
<protein>
    <submittedName>
        <fullName evidence="3">Tetratricopeptide repeat protein</fullName>
    </submittedName>
</protein>
<reference evidence="3 4" key="1">
    <citation type="submission" date="2022-10" db="EMBL/GenBank/DDBJ databases">
        <title>Comparative genomics and taxonomic characterization of three novel marine species of genus Reichenbachiella exhibiting antioxidant and polysaccharide degradation activities.</title>
        <authorList>
            <person name="Muhammad N."/>
            <person name="Lee Y.-J."/>
            <person name="Ko J."/>
            <person name="Kim S.-G."/>
        </authorList>
    </citation>
    <scope>NUCLEOTIDE SEQUENCE [LARGE SCALE GENOMIC DNA]</scope>
    <source>
        <strain evidence="3 4">ABR2-5</strain>
    </source>
</reference>
<comment type="caution">
    <text evidence="3">The sequence shown here is derived from an EMBL/GenBank/DDBJ whole genome shotgun (WGS) entry which is preliminary data.</text>
</comment>
<name>A0ABT3CR48_9BACT</name>
<sequence length="984" mass="113713">MNYPPHLMIRSLLVLMVVLISIQSHAQDLDVDARFRHAKLLYQKGAYVAARGEFESIKAKRYLIESEFFVASSAVRAGQDDGEYLIQKFVDTYPYHHYAKGAYADLGNYYFDRGNYSEALKNYEKSQDDYNPELYFKRGYCHFSIGNYQKAKVSFSKLEGTFTSYEKDAAYFQGYMRYNDGQVEEALPYLESGFESEDFGVAAFELYVSGLYSMKRYKQLIQLIEDKPEKKSQSLLNFYADAFYVLGKYKKAAEEYEGLFQNYHRSRNEVNYYKAGYSNYKLGNKTVAEEQLKRSAVADDTVGAYASYYLGVLYHEDGNLPFAVTSFENTTKYDTRLKEDAYYQLAKALMEVPNYERAIEVISEYLEVYPDAVYKSATGEMISMAYALTDNYDLALQYIESRSVLTNQMKRTYQRVSFLKGMALYNDKKFDQALKVFQKSLIHDMDSDVTQNAYYWAGECLALLGREEESLFYYRSVINDGSDLYLKAIYSKAYALFNIQEYAEAQLAFQDFEKKYNSAVNKKYLGDAYLRMGDCSFALKKYSQSITYYKKAESAGNKKLGEIYYQIGLMYRYLDNPSDAKTYFNKIIKDVPNSDRMDNAYYQLAKIEFEKGEAAKAIDLYRSFSNKFPNSEIVPFALLDQAVAYDNIGQAEACVNNYKQILDRFPRHETAKSALLGLQQKSNQSKFDNFQQYLARYKSANPNSEALENIEFETAQGHYYNQKYQVAIQSLQEFIKDYPNSSLIVTARYLIADSYYRMDDSEAALKSFYAIEREKDFSRHTKVLHRIASLEAEKGNVVISNQYYHMMKSSTTSAKNIIFAETGLMENFSQMEDYDSAIYYGQSLLSNARAGVLVEASANLIVGKALFEQEKFEEALVHLLPLVGNSPDERGAEAYLFISKIYYQKKQYEKALESLFSLTNNFKNYEYWQSEAFLLMADIYIETDEIFQAKATLNSLIEHASMEEIKFRAQSKLDQIAEQNEVSN</sequence>
<dbReference type="Pfam" id="PF13432">
    <property type="entry name" value="TPR_16"/>
    <property type="match status" value="4"/>
</dbReference>
<keyword evidence="1" id="KW-0802">TPR repeat</keyword>
<dbReference type="Proteomes" id="UP001300692">
    <property type="component" value="Unassembled WGS sequence"/>
</dbReference>
<dbReference type="PANTHER" id="PTHR12558:SF13">
    <property type="entry name" value="CELL DIVISION CYCLE PROTEIN 27 HOMOLOG"/>
    <property type="match status" value="1"/>
</dbReference>
<evidence type="ECO:0000313" key="4">
    <source>
        <dbReference type="Proteomes" id="UP001300692"/>
    </source>
</evidence>
<gene>
    <name evidence="3" type="ORF">N7U62_05815</name>
</gene>
<dbReference type="SMART" id="SM00028">
    <property type="entry name" value="TPR"/>
    <property type="match status" value="12"/>
</dbReference>
<dbReference type="InterPro" id="IPR019734">
    <property type="entry name" value="TPR_rpt"/>
</dbReference>
<dbReference type="InterPro" id="IPR011990">
    <property type="entry name" value="TPR-like_helical_dom_sf"/>
</dbReference>
<dbReference type="EMBL" id="JAOYOD010000001">
    <property type="protein sequence ID" value="MCV9386170.1"/>
    <property type="molecule type" value="Genomic_DNA"/>
</dbReference>
<keyword evidence="4" id="KW-1185">Reference proteome</keyword>
<evidence type="ECO:0000313" key="3">
    <source>
        <dbReference type="EMBL" id="MCV9386170.1"/>
    </source>
</evidence>
<dbReference type="Pfam" id="PF13174">
    <property type="entry name" value="TPR_6"/>
    <property type="match status" value="4"/>
</dbReference>
<feature type="repeat" description="TPR" evidence="1">
    <location>
        <begin position="561"/>
        <end position="594"/>
    </location>
</feature>
<dbReference type="PANTHER" id="PTHR12558">
    <property type="entry name" value="CELL DIVISION CYCLE 16,23,27"/>
    <property type="match status" value="1"/>
</dbReference>
<dbReference type="RefSeq" id="WP_264136955.1">
    <property type="nucleotide sequence ID" value="NZ_JAOYOD010000001.1"/>
</dbReference>
<keyword evidence="2" id="KW-0732">Signal</keyword>